<accession>A0A563EI14</accession>
<organism evidence="3 4">
    <name type="scientific">Lentzea tibetensis</name>
    <dbReference type="NCBI Taxonomy" id="2591470"/>
    <lineage>
        <taxon>Bacteria</taxon>
        <taxon>Bacillati</taxon>
        <taxon>Actinomycetota</taxon>
        <taxon>Actinomycetes</taxon>
        <taxon>Pseudonocardiales</taxon>
        <taxon>Pseudonocardiaceae</taxon>
        <taxon>Lentzea</taxon>
    </lineage>
</organism>
<evidence type="ECO:0000313" key="4">
    <source>
        <dbReference type="Proteomes" id="UP000316639"/>
    </source>
</evidence>
<dbReference type="OrthoDB" id="5184890at2"/>
<name>A0A563EI14_9PSEU</name>
<evidence type="ECO:0000259" key="2">
    <source>
        <dbReference type="Pfam" id="PF01337"/>
    </source>
</evidence>
<comment type="caution">
    <text evidence="3">The sequence shown here is derived from an EMBL/GenBank/DDBJ whole genome shotgun (WGS) entry which is preliminary data.</text>
</comment>
<protein>
    <submittedName>
        <fullName evidence="3">Barstar family protein</fullName>
    </submittedName>
</protein>
<dbReference type="Gene3D" id="3.30.370.10">
    <property type="entry name" value="Barstar-like"/>
    <property type="match status" value="1"/>
</dbReference>
<dbReference type="RefSeq" id="WP_146360064.1">
    <property type="nucleotide sequence ID" value="NZ_VOBR01000042.1"/>
</dbReference>
<dbReference type="AlphaFoldDB" id="A0A563EI14"/>
<evidence type="ECO:0000256" key="1">
    <source>
        <dbReference type="ARBA" id="ARBA00006845"/>
    </source>
</evidence>
<dbReference type="Pfam" id="PF01337">
    <property type="entry name" value="Barstar"/>
    <property type="match status" value="1"/>
</dbReference>
<proteinExistence type="inferred from homology"/>
<dbReference type="Proteomes" id="UP000316639">
    <property type="component" value="Unassembled WGS sequence"/>
</dbReference>
<keyword evidence="4" id="KW-1185">Reference proteome</keyword>
<evidence type="ECO:0000313" key="3">
    <source>
        <dbReference type="EMBL" id="TWP45272.1"/>
    </source>
</evidence>
<feature type="domain" description="Barstar (barnase inhibitor)" evidence="2">
    <location>
        <begin position="24"/>
        <end position="71"/>
    </location>
</feature>
<dbReference type="SUPFAM" id="SSF52038">
    <property type="entry name" value="Barstar-related"/>
    <property type="match status" value="1"/>
</dbReference>
<gene>
    <name evidence="3" type="ORF">FKR81_39425</name>
</gene>
<sequence>MTPEQAVAWAVDRGARPHVMRPARGKKAEIAAIADALSFPDWFGHNLDALHDSLTDLSWLESGEHVLVVQSTLDPAVEGVLRDAQERTAESGDRVLKVVHTER</sequence>
<dbReference type="EMBL" id="VOBR01000042">
    <property type="protein sequence ID" value="TWP45272.1"/>
    <property type="molecule type" value="Genomic_DNA"/>
</dbReference>
<comment type="similarity">
    <text evidence="1">Belongs to the barstar family.</text>
</comment>
<dbReference type="InterPro" id="IPR035905">
    <property type="entry name" value="Barstar-like_sf"/>
</dbReference>
<dbReference type="InterPro" id="IPR000468">
    <property type="entry name" value="Barstar"/>
</dbReference>
<reference evidence="3 4" key="1">
    <citation type="submission" date="2019-07" db="EMBL/GenBank/DDBJ databases">
        <title>Lentzea xizangensis sp. nov., isolated from Qinghai-Tibetan Plateau Soils.</title>
        <authorList>
            <person name="Huang J."/>
        </authorList>
    </citation>
    <scope>NUCLEOTIDE SEQUENCE [LARGE SCALE GENOMIC DNA]</scope>
    <source>
        <strain evidence="3 4">FXJ1.1311</strain>
    </source>
</reference>